<dbReference type="GO" id="GO:0006281">
    <property type="term" value="P:DNA repair"/>
    <property type="evidence" value="ECO:0007669"/>
    <property type="project" value="UniProtKB-KW"/>
</dbReference>
<organism evidence="12 13">
    <name type="scientific">Heterobasidion irregulare (strain TC 32-1)</name>
    <dbReference type="NCBI Taxonomy" id="747525"/>
    <lineage>
        <taxon>Eukaryota</taxon>
        <taxon>Fungi</taxon>
        <taxon>Dikarya</taxon>
        <taxon>Basidiomycota</taxon>
        <taxon>Agaricomycotina</taxon>
        <taxon>Agaricomycetes</taxon>
        <taxon>Russulales</taxon>
        <taxon>Bondarzewiaceae</taxon>
        <taxon>Heterobasidion</taxon>
        <taxon>Heterobasidion annosum species complex</taxon>
    </lineage>
</organism>
<dbReference type="PANTHER" id="PTHR12415:SF0">
    <property type="entry name" value="TYROSYL-DNA PHOSPHODIESTERASE 1"/>
    <property type="match status" value="1"/>
</dbReference>
<dbReference type="eggNOG" id="KOG2031">
    <property type="taxonomic scope" value="Eukaryota"/>
</dbReference>
<accession>W4K423</accession>
<feature type="binding site" evidence="10">
    <location>
        <position position="534"/>
    </location>
    <ligand>
        <name>substrate</name>
    </ligand>
</feature>
<evidence type="ECO:0000256" key="7">
    <source>
        <dbReference type="ARBA" id="ARBA00023204"/>
    </source>
</evidence>
<comment type="subcellular location">
    <subcellularLocation>
        <location evidence="1">Nucleus</location>
    </subcellularLocation>
</comment>
<proteinExistence type="inferred from homology"/>
<evidence type="ECO:0000256" key="1">
    <source>
        <dbReference type="ARBA" id="ARBA00004123"/>
    </source>
</evidence>
<evidence type="ECO:0000313" key="12">
    <source>
        <dbReference type="EMBL" id="ETW80095.1"/>
    </source>
</evidence>
<evidence type="ECO:0000256" key="4">
    <source>
        <dbReference type="ARBA" id="ARBA00022763"/>
    </source>
</evidence>
<keyword evidence="8" id="KW-0539">Nucleus</keyword>
<dbReference type="Pfam" id="PF06087">
    <property type="entry name" value="Tyr-DNA_phospho"/>
    <property type="match status" value="1"/>
</dbReference>
<dbReference type="CDD" id="cd09122">
    <property type="entry name" value="PLDc_Tdp1_1"/>
    <property type="match status" value="1"/>
</dbReference>
<evidence type="ECO:0000313" key="13">
    <source>
        <dbReference type="Proteomes" id="UP000030671"/>
    </source>
</evidence>
<dbReference type="GO" id="GO:0017005">
    <property type="term" value="F:3'-tyrosyl-DNA phosphodiesterase activity"/>
    <property type="evidence" value="ECO:0007669"/>
    <property type="project" value="TreeGrafter"/>
</dbReference>
<evidence type="ECO:0000256" key="11">
    <source>
        <dbReference type="SAM" id="MobiDB-lite"/>
    </source>
</evidence>
<dbReference type="KEGG" id="hir:HETIRDRAFT_459808"/>
<feature type="active site" description="Nucleophile" evidence="9">
    <location>
        <position position="286"/>
    </location>
</feature>
<keyword evidence="6" id="KW-0269">Exonuclease</keyword>
<keyword evidence="13" id="KW-1185">Reference proteome</keyword>
<dbReference type="STRING" id="747525.W4K423"/>
<evidence type="ECO:0000256" key="3">
    <source>
        <dbReference type="ARBA" id="ARBA00022722"/>
    </source>
</evidence>
<sequence length="654" mass="72884">MSEEDNIAMAIALSLQESQAGRNNVRSEARSNNDQRQALESDQEAQFQEELRRAMEVSANEFHPSTSRVPPLHNQTSARGRNETQPEAGSSSTASLFLSERAELERARLERQKRLRPVDDDGDDDSGGGAGSSGYARAPSRKRPHKTTSFQSSSREESLHSSSVASTSTAPATSTARGKATSDEALFWDGEIRQTANKHVERGKNGEDGKPVWRLSEIIGDKSEIAQAIISTYAYDIEWISNFFDRTTPVVLVTQPANGSEPTIKQILHNWIRVTPVLRGGRGVMHMKFFLLFYKSGRLRLVISTANLVDFDWRDIENTVWVQDIPIRQTPIAHDPKASDFPTSFERVLKALNVGPALTSFVHNDHPTMPFPSLHPGALRTVYDFTRVHAKLVPSVAGKHEGWPNVIRTGHTALMKALREIGAEAGKSRRVMVEYQGSSIGTYSTQWVNEFYGSASGESPEKWLDEPKSRRAKLPWPLVKILFPTRAWVQGSVLGEKGGGTMFCRKNQWEGAKFPRELFVESRSKRGKVLMHSKMIIATFEDTSTSANSSRSTTVDTESDDDIEIIDGDGKEKRRVIGWTYVGSHNFTPSAWGTLSGSGFTPILNITNYELGIVLPLYSQEEIESVSCFERPPKKYGSNDRPWMQETSAELQAH</sequence>
<dbReference type="InterPro" id="IPR010347">
    <property type="entry name" value="Tdp1"/>
</dbReference>
<dbReference type="GeneID" id="20677020"/>
<dbReference type="HOGENOM" id="CLU_007773_3_0_1"/>
<dbReference type="GO" id="GO:0003690">
    <property type="term" value="F:double-stranded DNA binding"/>
    <property type="evidence" value="ECO:0007669"/>
    <property type="project" value="TreeGrafter"/>
</dbReference>
<dbReference type="InParanoid" id="W4K423"/>
<evidence type="ECO:0000256" key="5">
    <source>
        <dbReference type="ARBA" id="ARBA00022801"/>
    </source>
</evidence>
<keyword evidence="4" id="KW-0227">DNA damage</keyword>
<evidence type="ECO:0000256" key="10">
    <source>
        <dbReference type="PIRSR" id="PIRSR610347-2"/>
    </source>
</evidence>
<dbReference type="RefSeq" id="XP_009548619.1">
    <property type="nucleotide sequence ID" value="XM_009550324.1"/>
</dbReference>
<dbReference type="OrthoDB" id="47785at2759"/>
<feature type="compositionally biased region" description="Basic and acidic residues" evidence="11">
    <location>
        <begin position="100"/>
        <end position="119"/>
    </location>
</feature>
<dbReference type="SMART" id="SM00726">
    <property type="entry name" value="UIM"/>
    <property type="match status" value="2"/>
</dbReference>
<reference evidence="12 13" key="1">
    <citation type="journal article" date="2012" name="New Phytol.">
        <title>Insight into trade-off between wood decay and parasitism from the genome of a fungal forest pathogen.</title>
        <authorList>
            <person name="Olson A."/>
            <person name="Aerts A."/>
            <person name="Asiegbu F."/>
            <person name="Belbahri L."/>
            <person name="Bouzid O."/>
            <person name="Broberg A."/>
            <person name="Canback B."/>
            <person name="Coutinho P.M."/>
            <person name="Cullen D."/>
            <person name="Dalman K."/>
            <person name="Deflorio G."/>
            <person name="van Diepen L.T."/>
            <person name="Dunand C."/>
            <person name="Duplessis S."/>
            <person name="Durling M."/>
            <person name="Gonthier P."/>
            <person name="Grimwood J."/>
            <person name="Fossdal C.G."/>
            <person name="Hansson D."/>
            <person name="Henrissat B."/>
            <person name="Hietala A."/>
            <person name="Himmelstrand K."/>
            <person name="Hoffmeister D."/>
            <person name="Hogberg N."/>
            <person name="James T.Y."/>
            <person name="Karlsson M."/>
            <person name="Kohler A."/>
            <person name="Kues U."/>
            <person name="Lee Y.H."/>
            <person name="Lin Y.C."/>
            <person name="Lind M."/>
            <person name="Lindquist E."/>
            <person name="Lombard V."/>
            <person name="Lucas S."/>
            <person name="Lunden K."/>
            <person name="Morin E."/>
            <person name="Murat C."/>
            <person name="Park J."/>
            <person name="Raffaello T."/>
            <person name="Rouze P."/>
            <person name="Salamov A."/>
            <person name="Schmutz J."/>
            <person name="Solheim H."/>
            <person name="Stahlberg J."/>
            <person name="Velez H."/>
            <person name="de Vries R.P."/>
            <person name="Wiebenga A."/>
            <person name="Woodward S."/>
            <person name="Yakovlev I."/>
            <person name="Garbelotto M."/>
            <person name="Martin F."/>
            <person name="Grigoriev I.V."/>
            <person name="Stenlid J."/>
        </authorList>
    </citation>
    <scope>NUCLEOTIDE SEQUENCE [LARGE SCALE GENOMIC DNA]</scope>
    <source>
        <strain evidence="12 13">TC 32-1</strain>
    </source>
</reference>
<feature type="compositionally biased region" description="Polar residues" evidence="11">
    <location>
        <begin position="63"/>
        <end position="93"/>
    </location>
</feature>
<dbReference type="Gene3D" id="3.30.870.10">
    <property type="entry name" value="Endonuclease Chain A"/>
    <property type="match status" value="2"/>
</dbReference>
<dbReference type="AlphaFoldDB" id="W4K423"/>
<gene>
    <name evidence="12" type="ORF">HETIRDRAFT_459808</name>
</gene>
<keyword evidence="7" id="KW-0234">DNA repair</keyword>
<comment type="similarity">
    <text evidence="2">Belongs to the tyrosyl-DNA phosphodiesterase family.</text>
</comment>
<name>W4K423_HETIT</name>
<dbReference type="GO" id="GO:0003697">
    <property type="term" value="F:single-stranded DNA binding"/>
    <property type="evidence" value="ECO:0007669"/>
    <property type="project" value="TreeGrafter"/>
</dbReference>
<dbReference type="InterPro" id="IPR003903">
    <property type="entry name" value="UIM_dom"/>
</dbReference>
<feature type="binding site" evidence="10">
    <location>
        <position position="288"/>
    </location>
    <ligand>
        <name>substrate</name>
    </ligand>
</feature>
<dbReference type="SUPFAM" id="SSF56024">
    <property type="entry name" value="Phospholipase D/nuclease"/>
    <property type="match status" value="2"/>
</dbReference>
<protein>
    <recommendedName>
        <fullName evidence="14">Phospholipase D/nuclease</fullName>
    </recommendedName>
</protein>
<feature type="region of interest" description="Disordered" evidence="11">
    <location>
        <begin position="17"/>
        <end position="181"/>
    </location>
</feature>
<feature type="compositionally biased region" description="Low complexity" evidence="11">
    <location>
        <begin position="160"/>
        <end position="176"/>
    </location>
</feature>
<feature type="compositionally biased region" description="Basic and acidic residues" evidence="11">
    <location>
        <begin position="25"/>
        <end position="39"/>
    </location>
</feature>
<evidence type="ECO:0000256" key="8">
    <source>
        <dbReference type="ARBA" id="ARBA00023242"/>
    </source>
</evidence>
<dbReference type="Proteomes" id="UP000030671">
    <property type="component" value="Unassembled WGS sequence"/>
</dbReference>
<dbReference type="PROSITE" id="PS50330">
    <property type="entry name" value="UIM"/>
    <property type="match status" value="1"/>
</dbReference>
<dbReference type="GO" id="GO:0005634">
    <property type="term" value="C:nucleus"/>
    <property type="evidence" value="ECO:0007669"/>
    <property type="project" value="UniProtKB-SubCell"/>
</dbReference>
<feature type="compositionally biased region" description="Polar residues" evidence="11">
    <location>
        <begin position="645"/>
        <end position="654"/>
    </location>
</feature>
<feature type="region of interest" description="Disordered" evidence="11">
    <location>
        <begin position="630"/>
        <end position="654"/>
    </location>
</feature>
<dbReference type="PANTHER" id="PTHR12415">
    <property type="entry name" value="TYROSYL-DNA PHOSPHODIESTERASE 1"/>
    <property type="match status" value="1"/>
</dbReference>
<dbReference type="FunCoup" id="W4K423">
    <property type="interactions" value="516"/>
</dbReference>
<evidence type="ECO:0000256" key="9">
    <source>
        <dbReference type="PIRSR" id="PIRSR610347-1"/>
    </source>
</evidence>
<evidence type="ECO:0000256" key="6">
    <source>
        <dbReference type="ARBA" id="ARBA00022839"/>
    </source>
</evidence>
<dbReference type="GO" id="GO:0004527">
    <property type="term" value="F:exonuclease activity"/>
    <property type="evidence" value="ECO:0007669"/>
    <property type="project" value="UniProtKB-KW"/>
</dbReference>
<evidence type="ECO:0000256" key="2">
    <source>
        <dbReference type="ARBA" id="ARBA00010205"/>
    </source>
</evidence>
<keyword evidence="5" id="KW-0378">Hydrolase</keyword>
<dbReference type="CDD" id="cd09123">
    <property type="entry name" value="PLDc_Tdp1_2"/>
    <property type="match status" value="1"/>
</dbReference>
<evidence type="ECO:0008006" key="14">
    <source>
        <dbReference type="Google" id="ProtNLM"/>
    </source>
</evidence>
<keyword evidence="3" id="KW-0540">Nuclease</keyword>
<dbReference type="EMBL" id="KI925460">
    <property type="protein sequence ID" value="ETW80095.1"/>
    <property type="molecule type" value="Genomic_DNA"/>
</dbReference>
<feature type="active site" description="Proton donor/acceptor" evidence="9">
    <location>
        <position position="532"/>
    </location>
</feature>